<evidence type="ECO:0008006" key="6">
    <source>
        <dbReference type="Google" id="ProtNLM"/>
    </source>
</evidence>
<name>A0ABW6X203_9ACTN</name>
<feature type="chain" id="PRO_5046441386" description="LPXTG-motif cell wall-anchored protein" evidence="3">
    <location>
        <begin position="32"/>
        <end position="242"/>
    </location>
</feature>
<dbReference type="Proteomes" id="UP001602322">
    <property type="component" value="Unassembled WGS sequence"/>
</dbReference>
<feature type="region of interest" description="Disordered" evidence="1">
    <location>
        <begin position="48"/>
        <end position="210"/>
    </location>
</feature>
<dbReference type="EMBL" id="JBIBEG010000002">
    <property type="protein sequence ID" value="MFF5896075.1"/>
    <property type="molecule type" value="Genomic_DNA"/>
</dbReference>
<reference evidence="4 5" key="1">
    <citation type="submission" date="2024-10" db="EMBL/GenBank/DDBJ databases">
        <title>The Natural Products Discovery Center: Release of the First 8490 Sequenced Strains for Exploring Actinobacteria Biosynthetic Diversity.</title>
        <authorList>
            <person name="Kalkreuter E."/>
            <person name="Kautsar S.A."/>
            <person name="Yang D."/>
            <person name="Bader C.D."/>
            <person name="Teijaro C.N."/>
            <person name="Fluegel L."/>
            <person name="Davis C.M."/>
            <person name="Simpson J.R."/>
            <person name="Lauterbach L."/>
            <person name="Steele A.D."/>
            <person name="Gui C."/>
            <person name="Meng S."/>
            <person name="Li G."/>
            <person name="Viehrig K."/>
            <person name="Ye F."/>
            <person name="Su P."/>
            <person name="Kiefer A.F."/>
            <person name="Nichols A."/>
            <person name="Cepeda A.J."/>
            <person name="Yan W."/>
            <person name="Fan B."/>
            <person name="Jiang Y."/>
            <person name="Adhikari A."/>
            <person name="Zheng C.-J."/>
            <person name="Schuster L."/>
            <person name="Cowan T.M."/>
            <person name="Smanski M.J."/>
            <person name="Chevrette M.G."/>
            <person name="De Carvalho L.P.S."/>
            <person name="Shen B."/>
        </authorList>
    </citation>
    <scope>NUCLEOTIDE SEQUENCE [LARGE SCALE GENOMIC DNA]</scope>
    <source>
        <strain evidence="4 5">NPDC012540</strain>
    </source>
</reference>
<keyword evidence="2" id="KW-0472">Membrane</keyword>
<dbReference type="InterPro" id="IPR006311">
    <property type="entry name" value="TAT_signal"/>
</dbReference>
<evidence type="ECO:0000256" key="3">
    <source>
        <dbReference type="SAM" id="SignalP"/>
    </source>
</evidence>
<organism evidence="4 5">
    <name type="scientific">Streptomyces argenteolus</name>
    <dbReference type="NCBI Taxonomy" id="67274"/>
    <lineage>
        <taxon>Bacteria</taxon>
        <taxon>Bacillati</taxon>
        <taxon>Actinomycetota</taxon>
        <taxon>Actinomycetes</taxon>
        <taxon>Kitasatosporales</taxon>
        <taxon>Streptomycetaceae</taxon>
        <taxon>Streptomyces</taxon>
    </lineage>
</organism>
<evidence type="ECO:0000313" key="5">
    <source>
        <dbReference type="Proteomes" id="UP001602322"/>
    </source>
</evidence>
<evidence type="ECO:0000256" key="2">
    <source>
        <dbReference type="SAM" id="Phobius"/>
    </source>
</evidence>
<proteinExistence type="predicted"/>
<feature type="transmembrane region" description="Helical" evidence="2">
    <location>
        <begin position="214"/>
        <end position="232"/>
    </location>
</feature>
<keyword evidence="3" id="KW-0732">Signal</keyword>
<comment type="caution">
    <text evidence="4">The sequence shown here is derived from an EMBL/GenBank/DDBJ whole genome shotgun (WGS) entry which is preliminary data.</text>
</comment>
<evidence type="ECO:0000256" key="1">
    <source>
        <dbReference type="SAM" id="MobiDB-lite"/>
    </source>
</evidence>
<keyword evidence="2" id="KW-1133">Transmembrane helix</keyword>
<keyword evidence="2" id="KW-0812">Transmembrane</keyword>
<evidence type="ECO:0000313" key="4">
    <source>
        <dbReference type="EMBL" id="MFF5896075.1"/>
    </source>
</evidence>
<feature type="signal peptide" evidence="3">
    <location>
        <begin position="1"/>
        <end position="31"/>
    </location>
</feature>
<accession>A0ABW6X203</accession>
<feature type="compositionally biased region" description="Low complexity" evidence="1">
    <location>
        <begin position="140"/>
        <end position="155"/>
    </location>
</feature>
<sequence length="242" mass="22986">MRSPARLVTGTAAAALTAAALGLTAAPSAHADGFGRSGPAVAATAAPVPAECGPGAVDGDTAAPCDSTGETSEDLEAPGGTGALDDLTAPGSPADEDLSAPAPEDLGAPGDLAADEPETAESLSALPGSLWSETGEEEAATAPAETGAGDEAGATVPGTRPAPLTPPGADPTGPGSAKPPVRPPGNRPTAQPSRPSGHVDTGVGGSAAPDTAQLATGAGLVAAATVGGVLLLRRRRADGTRH</sequence>
<dbReference type="PROSITE" id="PS51318">
    <property type="entry name" value="TAT"/>
    <property type="match status" value="1"/>
</dbReference>
<gene>
    <name evidence="4" type="ORF">ACFY8O_09130</name>
</gene>
<dbReference type="RefSeq" id="WP_387900226.1">
    <property type="nucleotide sequence ID" value="NZ_JBIBEG010000002.1"/>
</dbReference>
<keyword evidence="5" id="KW-1185">Reference proteome</keyword>
<protein>
    <recommendedName>
        <fullName evidence="6">LPXTG-motif cell wall-anchored protein</fullName>
    </recommendedName>
</protein>